<proteinExistence type="predicted"/>
<dbReference type="EMBL" id="BARU01021121">
    <property type="protein sequence ID" value="GAH56956.1"/>
    <property type="molecule type" value="Genomic_DNA"/>
</dbReference>
<protein>
    <recommendedName>
        <fullName evidence="1">site-specific DNA-methyltransferase (adenine-specific)</fullName>
        <ecNumber evidence="1">2.1.1.72</ecNumber>
    </recommendedName>
</protein>
<feature type="domain" description="N6 adenine-specific DNA methyltransferase N-terminal" evidence="7">
    <location>
        <begin position="9"/>
        <end position="53"/>
    </location>
</feature>
<evidence type="ECO:0000256" key="6">
    <source>
        <dbReference type="ARBA" id="ARBA00047942"/>
    </source>
</evidence>
<dbReference type="InterPro" id="IPR022749">
    <property type="entry name" value="D12N6_MeTrfase_N"/>
</dbReference>
<dbReference type="InterPro" id="IPR038333">
    <property type="entry name" value="T1MK-like_N_sf"/>
</dbReference>
<dbReference type="Pfam" id="PF12161">
    <property type="entry name" value="HsdM_N"/>
    <property type="match status" value="1"/>
</dbReference>
<gene>
    <name evidence="8" type="ORF">S03H2_34592</name>
</gene>
<evidence type="ECO:0000256" key="5">
    <source>
        <dbReference type="ARBA" id="ARBA00022747"/>
    </source>
</evidence>
<accession>X1GGF3</accession>
<feature type="non-terminal residue" evidence="8">
    <location>
        <position position="59"/>
    </location>
</feature>
<sequence>MEKVTLQKLESTLWKAADILRGELNAAEYKDYIFGMLFLKRMNDVFSSERDKRKEKFLS</sequence>
<evidence type="ECO:0000256" key="1">
    <source>
        <dbReference type="ARBA" id="ARBA00011900"/>
    </source>
</evidence>
<dbReference type="GO" id="GO:0009007">
    <property type="term" value="F:site-specific DNA-methyltransferase (adenine-specific) activity"/>
    <property type="evidence" value="ECO:0007669"/>
    <property type="project" value="UniProtKB-EC"/>
</dbReference>
<evidence type="ECO:0000256" key="3">
    <source>
        <dbReference type="ARBA" id="ARBA00022679"/>
    </source>
</evidence>
<dbReference type="GO" id="GO:0009307">
    <property type="term" value="P:DNA restriction-modification system"/>
    <property type="evidence" value="ECO:0007669"/>
    <property type="project" value="UniProtKB-KW"/>
</dbReference>
<keyword evidence="3" id="KW-0808">Transferase</keyword>
<dbReference type="Gene3D" id="1.20.1260.30">
    <property type="match status" value="1"/>
</dbReference>
<keyword evidence="2" id="KW-0489">Methyltransferase</keyword>
<dbReference type="PANTHER" id="PTHR42933:SF3">
    <property type="entry name" value="TYPE I RESTRICTION ENZYME MJAVIII METHYLASE SUBUNIT"/>
    <property type="match status" value="1"/>
</dbReference>
<evidence type="ECO:0000256" key="4">
    <source>
        <dbReference type="ARBA" id="ARBA00022691"/>
    </source>
</evidence>
<organism evidence="8">
    <name type="scientific">marine sediment metagenome</name>
    <dbReference type="NCBI Taxonomy" id="412755"/>
    <lineage>
        <taxon>unclassified sequences</taxon>
        <taxon>metagenomes</taxon>
        <taxon>ecological metagenomes</taxon>
    </lineage>
</organism>
<keyword evidence="4" id="KW-0949">S-adenosyl-L-methionine</keyword>
<evidence type="ECO:0000259" key="7">
    <source>
        <dbReference type="Pfam" id="PF12161"/>
    </source>
</evidence>
<dbReference type="InterPro" id="IPR051537">
    <property type="entry name" value="DNA_Adenine_Mtase"/>
</dbReference>
<reference evidence="8" key="1">
    <citation type="journal article" date="2014" name="Front. Microbiol.">
        <title>High frequency of phylogenetically diverse reductive dehalogenase-homologous genes in deep subseafloor sedimentary metagenomes.</title>
        <authorList>
            <person name="Kawai M."/>
            <person name="Futagami T."/>
            <person name="Toyoda A."/>
            <person name="Takaki Y."/>
            <person name="Nishi S."/>
            <person name="Hori S."/>
            <person name="Arai W."/>
            <person name="Tsubouchi T."/>
            <person name="Morono Y."/>
            <person name="Uchiyama I."/>
            <person name="Ito T."/>
            <person name="Fujiyama A."/>
            <person name="Inagaki F."/>
            <person name="Takami H."/>
        </authorList>
    </citation>
    <scope>NUCLEOTIDE SEQUENCE</scope>
    <source>
        <strain evidence="8">Expedition CK06-06</strain>
    </source>
</reference>
<dbReference type="GO" id="GO:0032259">
    <property type="term" value="P:methylation"/>
    <property type="evidence" value="ECO:0007669"/>
    <property type="project" value="UniProtKB-KW"/>
</dbReference>
<evidence type="ECO:0000313" key="8">
    <source>
        <dbReference type="EMBL" id="GAH56956.1"/>
    </source>
</evidence>
<dbReference type="SUPFAM" id="SSF53335">
    <property type="entry name" value="S-adenosyl-L-methionine-dependent methyltransferases"/>
    <property type="match status" value="1"/>
</dbReference>
<comment type="catalytic activity">
    <reaction evidence="6">
        <text>a 2'-deoxyadenosine in DNA + S-adenosyl-L-methionine = an N(6)-methyl-2'-deoxyadenosine in DNA + S-adenosyl-L-homocysteine + H(+)</text>
        <dbReference type="Rhea" id="RHEA:15197"/>
        <dbReference type="Rhea" id="RHEA-COMP:12418"/>
        <dbReference type="Rhea" id="RHEA-COMP:12419"/>
        <dbReference type="ChEBI" id="CHEBI:15378"/>
        <dbReference type="ChEBI" id="CHEBI:57856"/>
        <dbReference type="ChEBI" id="CHEBI:59789"/>
        <dbReference type="ChEBI" id="CHEBI:90615"/>
        <dbReference type="ChEBI" id="CHEBI:90616"/>
        <dbReference type="EC" id="2.1.1.72"/>
    </reaction>
</comment>
<dbReference type="EC" id="2.1.1.72" evidence="1"/>
<comment type="caution">
    <text evidence="8">The sequence shown here is derived from an EMBL/GenBank/DDBJ whole genome shotgun (WGS) entry which is preliminary data.</text>
</comment>
<dbReference type="InterPro" id="IPR029063">
    <property type="entry name" value="SAM-dependent_MTases_sf"/>
</dbReference>
<keyword evidence="5" id="KW-0680">Restriction system</keyword>
<name>X1GGF3_9ZZZZ</name>
<dbReference type="AlphaFoldDB" id="X1GGF3"/>
<evidence type="ECO:0000256" key="2">
    <source>
        <dbReference type="ARBA" id="ARBA00022603"/>
    </source>
</evidence>
<dbReference type="PANTHER" id="PTHR42933">
    <property type="entry name" value="SLR6095 PROTEIN"/>
    <property type="match status" value="1"/>
</dbReference>